<dbReference type="Proteomes" id="UP000244201">
    <property type="component" value="Chromosome"/>
</dbReference>
<name>A0A2R4SVM9_9ACTN</name>
<feature type="transmembrane region" description="Helical" evidence="2">
    <location>
        <begin position="364"/>
        <end position="385"/>
    </location>
</feature>
<accession>A0A2R4SVM9</accession>
<dbReference type="EMBL" id="CP026304">
    <property type="protein sequence ID" value="AVZ70921.1"/>
    <property type="molecule type" value="Genomic_DNA"/>
</dbReference>
<evidence type="ECO:0000256" key="3">
    <source>
        <dbReference type="SAM" id="SignalP"/>
    </source>
</evidence>
<evidence type="ECO:0000256" key="1">
    <source>
        <dbReference type="SAM" id="MobiDB-lite"/>
    </source>
</evidence>
<proteinExistence type="predicted"/>
<feature type="region of interest" description="Disordered" evidence="1">
    <location>
        <begin position="589"/>
        <end position="641"/>
    </location>
</feature>
<evidence type="ECO:0008006" key="6">
    <source>
        <dbReference type="Google" id="ProtNLM"/>
    </source>
</evidence>
<keyword evidence="2" id="KW-0812">Transmembrane</keyword>
<reference evidence="4 5" key="1">
    <citation type="submission" date="2018-01" db="EMBL/GenBank/DDBJ databases">
        <title>Complete genome sequence of Streptomyces lunaelactis MM109T, a Ferroverdin A producer isolated from cave moonmilk deposits.</title>
        <authorList>
            <person name="Naome A."/>
            <person name="Martinet L."/>
            <person name="Maciejewska M."/>
            <person name="Anderssen S."/>
            <person name="Adam D."/>
            <person name="Tenconi E."/>
            <person name="Deflandre B."/>
            <person name="Arguelles-Arias A."/>
            <person name="Calusinska M."/>
            <person name="Copieters W."/>
            <person name="Karim L."/>
            <person name="Hanikenne M."/>
            <person name="Baurain D."/>
            <person name="van Wezel G."/>
            <person name="Smargiasso N."/>
            <person name="de Pauw E."/>
            <person name="Delfosse P."/>
            <person name="Rigali S."/>
        </authorList>
    </citation>
    <scope>NUCLEOTIDE SEQUENCE [LARGE SCALE GENOMIC DNA]</scope>
    <source>
        <strain evidence="4 5">MM109</strain>
    </source>
</reference>
<feature type="transmembrane region" description="Helical" evidence="2">
    <location>
        <begin position="115"/>
        <end position="137"/>
    </location>
</feature>
<feature type="signal peptide" evidence="3">
    <location>
        <begin position="1"/>
        <end position="26"/>
    </location>
</feature>
<evidence type="ECO:0000313" key="4">
    <source>
        <dbReference type="EMBL" id="AVZ70921.1"/>
    </source>
</evidence>
<keyword evidence="2" id="KW-0472">Membrane</keyword>
<dbReference type="KEGG" id="slk:SLUN_00180"/>
<feature type="transmembrane region" description="Helical" evidence="2">
    <location>
        <begin position="391"/>
        <end position="411"/>
    </location>
</feature>
<sequence length="749" mass="78940">MRLGRAGIVVALTAGLVLLGSSGAYAADSDDPAGVLGPLNVKTSEGVRLEQYELTGGGDGPIDTVLRFILSGIFALSRTLVGFACWLVDWAYQFPIIDKLAGPAQRVSDAYQDQVVTPLGIAPLFLGWAFIFGLIMVMRGKVARGFGEITLTLLIAAIAATSVVRPDVLLGPEGPLQQTQRAALEVATITSNRGSAKPPGTDPCDLITGPAQAACQQNAAAQKPKEKKPDRTKECAAIVGPARDPCLSGERVLVAGDVSRPITKTLTRTLVVQPYMLLQYGRIIEADDPLYKAHQKSLSLGEQLPKDDPCREYTGTAGRFCVGNDGYSEFDLEHGKARKKVLEEAGDDGKVAAQYMNNVTWPRVLGALLVLVASVIIVAIVLTMVLSLLAAQLGCVAAAVAGCVVFAWAMLPGPNRAVLWKWVGMFAAATVVLFGTAVFLPAFGVAADELLSDSNSPMLERLLLLDGLAFAGLALHRRMLRSGGSIGQRFAERMRFARVGGSHLMGENAAATGMALASLGVGRGGDGLTAGGLPGHAVLNGRRASFAANLNALGDSTGMPGHPAGLIGDAVAEGRRGLAPVMLGLNGARHVWTGTPPDQQQPGPDGQPGTQGRGQPNGLVIDGSTGEIISDPSQGPTPVGTRLEQRLRRTRGGRVLNTAGKVAFHSTVGLPATWTRARRAKSALTGQMKSQLTHYDRTTASWLRDSHAGARDLSTPARRGYESVARPLREANRLRLWSEARPRPEGEET</sequence>
<protein>
    <recommendedName>
        <fullName evidence="6">Integral membrane protein</fullName>
    </recommendedName>
</protein>
<keyword evidence="3" id="KW-0732">Signal</keyword>
<evidence type="ECO:0000313" key="5">
    <source>
        <dbReference type="Proteomes" id="UP000244201"/>
    </source>
</evidence>
<feature type="chain" id="PRO_5015363019" description="Integral membrane protein" evidence="3">
    <location>
        <begin position="27"/>
        <end position="749"/>
    </location>
</feature>
<gene>
    <name evidence="4" type="ORF">SLUN_00180</name>
</gene>
<feature type="compositionally biased region" description="Low complexity" evidence="1">
    <location>
        <begin position="593"/>
        <end position="616"/>
    </location>
</feature>
<organism evidence="4 5">
    <name type="scientific">Streptomyces lunaelactis</name>
    <dbReference type="NCBI Taxonomy" id="1535768"/>
    <lineage>
        <taxon>Bacteria</taxon>
        <taxon>Bacillati</taxon>
        <taxon>Actinomycetota</taxon>
        <taxon>Actinomycetes</taxon>
        <taxon>Kitasatosporales</taxon>
        <taxon>Streptomycetaceae</taxon>
        <taxon>Streptomyces</taxon>
    </lineage>
</organism>
<evidence type="ECO:0000256" key="2">
    <source>
        <dbReference type="SAM" id="Phobius"/>
    </source>
</evidence>
<feature type="transmembrane region" description="Helical" evidence="2">
    <location>
        <begin position="423"/>
        <end position="446"/>
    </location>
</feature>
<dbReference type="AlphaFoldDB" id="A0A2R4SVM9"/>
<keyword evidence="2" id="KW-1133">Transmembrane helix</keyword>
<keyword evidence="5" id="KW-1185">Reference proteome</keyword>